<proteinExistence type="predicted"/>
<reference evidence="1 2" key="1">
    <citation type="submission" date="2019-12" db="EMBL/GenBank/DDBJ databases">
        <authorList>
            <person name="Li M."/>
        </authorList>
    </citation>
    <scope>NUCLEOTIDE SEQUENCE [LARGE SCALE GENOMIC DNA]</scope>
    <source>
        <strain evidence="1 2">GBMRC 2024</strain>
    </source>
</reference>
<accession>A0A6L7GDC0</accession>
<dbReference type="AlphaFoldDB" id="A0A6L7GDC0"/>
<name>A0A6L7GDC0_9RHOB</name>
<feature type="non-terminal residue" evidence="1">
    <location>
        <position position="1"/>
    </location>
</feature>
<evidence type="ECO:0000313" key="1">
    <source>
        <dbReference type="EMBL" id="MXN21230.1"/>
    </source>
</evidence>
<keyword evidence="2" id="KW-1185">Reference proteome</keyword>
<dbReference type="Proteomes" id="UP000477911">
    <property type="component" value="Unassembled WGS sequence"/>
</dbReference>
<dbReference type="EMBL" id="WUMU01000064">
    <property type="protein sequence ID" value="MXN21230.1"/>
    <property type="molecule type" value="Genomic_DNA"/>
</dbReference>
<comment type="caution">
    <text evidence="1">The sequence shown here is derived from an EMBL/GenBank/DDBJ whole genome shotgun (WGS) entry which is preliminary data.</text>
</comment>
<organism evidence="1 2">
    <name type="scientific">Pseudooceanicola albus</name>
    <dbReference type="NCBI Taxonomy" id="2692189"/>
    <lineage>
        <taxon>Bacteria</taxon>
        <taxon>Pseudomonadati</taxon>
        <taxon>Pseudomonadota</taxon>
        <taxon>Alphaproteobacteria</taxon>
        <taxon>Rhodobacterales</taxon>
        <taxon>Paracoccaceae</taxon>
        <taxon>Pseudooceanicola</taxon>
    </lineage>
</organism>
<dbReference type="Gene3D" id="3.40.50.10400">
    <property type="entry name" value="Hypothetical protein PA1492"/>
    <property type="match status" value="1"/>
</dbReference>
<gene>
    <name evidence="1" type="ORF">GR170_25760</name>
</gene>
<evidence type="ECO:0000313" key="2">
    <source>
        <dbReference type="Proteomes" id="UP000477911"/>
    </source>
</evidence>
<protein>
    <submittedName>
        <fullName evidence="1">Uncharacterized protein</fullName>
    </submittedName>
</protein>
<dbReference type="RefSeq" id="WP_375372143.1">
    <property type="nucleotide sequence ID" value="NZ_WUMU01000064.1"/>
</dbReference>
<sequence>SPPDWAGLYDRALGSGLLITGPFSALTPHLRGRVAYVATPGQPGRATSRQLRGAARWSGLCTACGIAALSPQVLAAALLAGPETGLATAERVPGFWSAWSFRLLLASGAVLVPPVRGWRQAPEVWGVASWAIRHNVTLAVVAPDPEGLPWA</sequence>